<feature type="region of interest" description="Disordered" evidence="1">
    <location>
        <begin position="671"/>
        <end position="696"/>
    </location>
</feature>
<dbReference type="AlphaFoldDB" id="A0AAW0YUY2"/>
<protein>
    <recommendedName>
        <fullName evidence="4">Cyclin</fullName>
    </recommendedName>
</protein>
<dbReference type="PANTHER" id="PTHR15615:SF27">
    <property type="entry name" value="PHO85 CYCLIN CLG1"/>
    <property type="match status" value="1"/>
</dbReference>
<dbReference type="Pfam" id="PF08613">
    <property type="entry name" value="Cyclin"/>
    <property type="match status" value="1"/>
</dbReference>
<feature type="compositionally biased region" description="Gly residues" evidence="1">
    <location>
        <begin position="685"/>
        <end position="696"/>
    </location>
</feature>
<dbReference type="GO" id="GO:0005634">
    <property type="term" value="C:nucleus"/>
    <property type="evidence" value="ECO:0007669"/>
    <property type="project" value="TreeGrafter"/>
</dbReference>
<dbReference type="GO" id="GO:0016538">
    <property type="term" value="F:cyclin-dependent protein serine/threonine kinase regulator activity"/>
    <property type="evidence" value="ECO:0007669"/>
    <property type="project" value="TreeGrafter"/>
</dbReference>
<proteinExistence type="predicted"/>
<gene>
    <name evidence="2" type="ORF">IAR55_006198</name>
</gene>
<dbReference type="CDD" id="cd20557">
    <property type="entry name" value="CYCLIN_ScPCL1-like"/>
    <property type="match status" value="1"/>
</dbReference>
<dbReference type="KEGG" id="kne:92183456"/>
<dbReference type="Proteomes" id="UP001388673">
    <property type="component" value="Unassembled WGS sequence"/>
</dbReference>
<feature type="compositionally biased region" description="Low complexity" evidence="1">
    <location>
        <begin position="409"/>
        <end position="422"/>
    </location>
</feature>
<dbReference type="PANTHER" id="PTHR15615">
    <property type="match status" value="1"/>
</dbReference>
<dbReference type="GeneID" id="92183456"/>
<dbReference type="GO" id="GO:0019901">
    <property type="term" value="F:protein kinase binding"/>
    <property type="evidence" value="ECO:0007669"/>
    <property type="project" value="InterPro"/>
</dbReference>
<feature type="region of interest" description="Disordered" evidence="1">
    <location>
        <begin position="71"/>
        <end position="97"/>
    </location>
</feature>
<feature type="compositionally biased region" description="Low complexity" evidence="1">
    <location>
        <begin position="81"/>
        <end position="90"/>
    </location>
</feature>
<evidence type="ECO:0000256" key="1">
    <source>
        <dbReference type="SAM" id="MobiDB-lite"/>
    </source>
</evidence>
<accession>A0AAW0YUY2</accession>
<evidence type="ECO:0000313" key="3">
    <source>
        <dbReference type="Proteomes" id="UP001388673"/>
    </source>
</evidence>
<organism evidence="2 3">
    <name type="scientific">Kwoniella newhampshirensis</name>
    <dbReference type="NCBI Taxonomy" id="1651941"/>
    <lineage>
        <taxon>Eukaryota</taxon>
        <taxon>Fungi</taxon>
        <taxon>Dikarya</taxon>
        <taxon>Basidiomycota</taxon>
        <taxon>Agaricomycotina</taxon>
        <taxon>Tremellomycetes</taxon>
        <taxon>Tremellales</taxon>
        <taxon>Cryptococcaceae</taxon>
        <taxon>Kwoniella</taxon>
    </lineage>
</organism>
<dbReference type="SUPFAM" id="SSF47954">
    <property type="entry name" value="Cyclin-like"/>
    <property type="match status" value="1"/>
</dbReference>
<dbReference type="InterPro" id="IPR013922">
    <property type="entry name" value="Cyclin_PHO80-like"/>
</dbReference>
<feature type="region of interest" description="Disordered" evidence="1">
    <location>
        <begin position="322"/>
        <end position="342"/>
    </location>
</feature>
<dbReference type="GO" id="GO:0000307">
    <property type="term" value="C:cyclin-dependent protein kinase holoenzyme complex"/>
    <property type="evidence" value="ECO:0007669"/>
    <property type="project" value="TreeGrafter"/>
</dbReference>
<evidence type="ECO:0000313" key="2">
    <source>
        <dbReference type="EMBL" id="KAK8845485.1"/>
    </source>
</evidence>
<feature type="compositionally biased region" description="Low complexity" evidence="1">
    <location>
        <begin position="325"/>
        <end position="340"/>
    </location>
</feature>
<dbReference type="RefSeq" id="XP_066800293.1">
    <property type="nucleotide sequence ID" value="XM_066949285.1"/>
</dbReference>
<dbReference type="EMBL" id="JBCAWK010000012">
    <property type="protein sequence ID" value="KAK8845485.1"/>
    <property type="molecule type" value="Genomic_DNA"/>
</dbReference>
<name>A0AAW0YUY2_9TREE</name>
<comment type="caution">
    <text evidence="2">The sequence shown here is derived from an EMBL/GenBank/DDBJ whole genome shotgun (WGS) entry which is preliminary data.</text>
</comment>
<sequence>MCTDHPSSSRHFLPLTPPTLHFDQASAVDGSASDQETILESPTDSLTHGVWPHRFCGDPVSRGLDHLQLHPTRRAEKRLVSSRLGSSSSSPKERRKKCKMNMNMAKTGSIAALPGIQTPLATYVAQMVVWLWYGEFQNQSQSPSETFSPHSPPIPNNPFDVTIEPPPRVTPLMVHPSSQFSEFVARLLQVTMVSHSVTVVALLYVYRLKMNNQFFSTPGSEQRPFVAGLMLSNKYLDDNTYTNSTWAELTGIPLPEINRMESELLHGLEYKLGVHISEYQRWKTLLDEFMTSRGPGGAAGRHARQLSMSKASHIPRLLTTPVTIAPGSSSMGRARSASPPRFNPSADASYVFPQVYDHSRKYSAVDIYPSNQTPVETTYTNVAQPVLSSQRLQPNLPVIRARPAMNHQNSNSSLNRSTSLNRQYSRLGSQPDDNSSRERRGSVGHVYGIPLDQGQIHSGPITPYGQMIVGSQGEWDGGRALLAPYECQAQPQLVPPEHLMFYSLAAAPHPGADGAPRKAILRHQDPSISFSFPPAPNPNYMATPIYQLPSTAPYSYEDISMSESNPSPQALYPPSMFEVNQIPSASGRLNSHNTPIPYNPYDLRIFSPVYADPEPAQFANAGPPGYVYNPPSMTWHQQYPQMPPVASETNGLGINMNMGISGVATSALPSGVPGGTNTNRWSLGSDGGGGPKSVRGAGGLMWANNGSRSEWSSPLVKFDQP</sequence>
<feature type="region of interest" description="Disordered" evidence="1">
    <location>
        <begin position="404"/>
        <end position="442"/>
    </location>
</feature>
<feature type="compositionally biased region" description="Polar residues" evidence="1">
    <location>
        <begin position="423"/>
        <end position="433"/>
    </location>
</feature>
<keyword evidence="3" id="KW-1185">Reference proteome</keyword>
<dbReference type="Gene3D" id="1.10.472.10">
    <property type="entry name" value="Cyclin-like"/>
    <property type="match status" value="1"/>
</dbReference>
<dbReference type="InterPro" id="IPR036915">
    <property type="entry name" value="Cyclin-like_sf"/>
</dbReference>
<evidence type="ECO:0008006" key="4">
    <source>
        <dbReference type="Google" id="ProtNLM"/>
    </source>
</evidence>
<reference evidence="2 3" key="1">
    <citation type="journal article" date="2024" name="bioRxiv">
        <title>Comparative genomics of Cryptococcus and Kwoniella reveals pathogenesis evolution and contrasting karyotype dynamics via intercentromeric recombination or chromosome fusion.</title>
        <authorList>
            <person name="Coelho M.A."/>
            <person name="David-Palma M."/>
            <person name="Shea T."/>
            <person name="Bowers K."/>
            <person name="McGinley-Smith S."/>
            <person name="Mohammad A.W."/>
            <person name="Gnirke A."/>
            <person name="Yurkov A.M."/>
            <person name="Nowrousian M."/>
            <person name="Sun S."/>
            <person name="Cuomo C.A."/>
            <person name="Heitman J."/>
        </authorList>
    </citation>
    <scope>NUCLEOTIDE SEQUENCE [LARGE SCALE GENOMIC DNA]</scope>
    <source>
        <strain evidence="2 3">CBS 13917</strain>
    </source>
</reference>